<evidence type="ECO:0008006" key="5">
    <source>
        <dbReference type="Google" id="ProtNLM"/>
    </source>
</evidence>
<gene>
    <name evidence="3" type="ORF">Ddye_017112</name>
</gene>
<feature type="domain" description="RNase H type-1" evidence="1">
    <location>
        <begin position="287"/>
        <end position="407"/>
    </location>
</feature>
<dbReference type="PANTHER" id="PTHR47074:SF11">
    <property type="entry name" value="REVERSE TRANSCRIPTASE-LIKE PROTEIN"/>
    <property type="match status" value="1"/>
</dbReference>
<dbReference type="Gene3D" id="3.30.420.10">
    <property type="entry name" value="Ribonuclease H-like superfamily/Ribonuclease H"/>
    <property type="match status" value="1"/>
</dbReference>
<dbReference type="CDD" id="cd06222">
    <property type="entry name" value="RNase_H_like"/>
    <property type="match status" value="1"/>
</dbReference>
<organism evidence="3 4">
    <name type="scientific">Dipteronia dyeriana</name>
    <dbReference type="NCBI Taxonomy" id="168575"/>
    <lineage>
        <taxon>Eukaryota</taxon>
        <taxon>Viridiplantae</taxon>
        <taxon>Streptophyta</taxon>
        <taxon>Embryophyta</taxon>
        <taxon>Tracheophyta</taxon>
        <taxon>Spermatophyta</taxon>
        <taxon>Magnoliopsida</taxon>
        <taxon>eudicotyledons</taxon>
        <taxon>Gunneridae</taxon>
        <taxon>Pentapetalae</taxon>
        <taxon>rosids</taxon>
        <taxon>malvids</taxon>
        <taxon>Sapindales</taxon>
        <taxon>Sapindaceae</taxon>
        <taxon>Hippocastanoideae</taxon>
        <taxon>Acereae</taxon>
        <taxon>Dipteronia</taxon>
    </lineage>
</organism>
<evidence type="ECO:0000259" key="2">
    <source>
        <dbReference type="Pfam" id="PF13966"/>
    </source>
</evidence>
<accession>A0AAD9X0P9</accession>
<feature type="domain" description="Reverse transcriptase zinc-binding" evidence="2">
    <location>
        <begin position="98"/>
        <end position="177"/>
    </location>
</feature>
<dbReference type="Proteomes" id="UP001280121">
    <property type="component" value="Unassembled WGS sequence"/>
</dbReference>
<dbReference type="InterPro" id="IPR052929">
    <property type="entry name" value="RNase_H-like_EbsB-rel"/>
</dbReference>
<dbReference type="GO" id="GO:0004523">
    <property type="term" value="F:RNA-DNA hybrid ribonuclease activity"/>
    <property type="evidence" value="ECO:0007669"/>
    <property type="project" value="InterPro"/>
</dbReference>
<keyword evidence="4" id="KW-1185">Reference proteome</keyword>
<comment type="caution">
    <text evidence="3">The sequence shown here is derived from an EMBL/GenBank/DDBJ whole genome shotgun (WGS) entry which is preliminary data.</text>
</comment>
<proteinExistence type="predicted"/>
<dbReference type="AlphaFoldDB" id="A0AAD9X0P9"/>
<reference evidence="3" key="1">
    <citation type="journal article" date="2023" name="Plant J.">
        <title>Genome sequences and population genomics provide insights into the demographic history, inbreeding, and mutation load of two 'living fossil' tree species of Dipteronia.</title>
        <authorList>
            <person name="Feng Y."/>
            <person name="Comes H.P."/>
            <person name="Chen J."/>
            <person name="Zhu S."/>
            <person name="Lu R."/>
            <person name="Zhang X."/>
            <person name="Li P."/>
            <person name="Qiu J."/>
            <person name="Olsen K.M."/>
            <person name="Qiu Y."/>
        </authorList>
    </citation>
    <scope>NUCLEOTIDE SEQUENCE</scope>
    <source>
        <strain evidence="3">KIB01</strain>
    </source>
</reference>
<dbReference type="InterPro" id="IPR026960">
    <property type="entry name" value="RVT-Znf"/>
</dbReference>
<dbReference type="Pfam" id="PF13456">
    <property type="entry name" value="RVT_3"/>
    <property type="match status" value="1"/>
</dbReference>
<dbReference type="SUPFAM" id="SSF53098">
    <property type="entry name" value="Ribonuclease H-like"/>
    <property type="match status" value="1"/>
</dbReference>
<dbReference type="Pfam" id="PF13966">
    <property type="entry name" value="zf-RVT"/>
    <property type="match status" value="1"/>
</dbReference>
<evidence type="ECO:0000313" key="4">
    <source>
        <dbReference type="Proteomes" id="UP001280121"/>
    </source>
</evidence>
<sequence length="435" mass="48921">MYKKYNIINYIYRDRWIPRPHSFMIQSPPVLGENALVKRLITPSGSWDIPLIRSSFSREEVDAILSIPIRQLAGDSIIWHFGTDGNYTVKSGYKLGHSIWTINAPSGSSNSGWWNTIWQIKVPPKVKSFLWKACKNWLPTAFNLAGRGVPTEMLCLGCSKRPETTSHALWYCETLKRIRFSCSFTAGPKWRDDVEFKDLFLFYKHVLCVEDVELLCIVWWRIWFMRNRGMHSISGHCLDEVVSWASSYLEDFKSARLVDTSCLVSSSCSNELVTKWTLSPVDTFKVNVDAAIQADKQLVGVGLIVRQSNGLVLVASAQCFTACFSPLVAEAVAILRGLQCAVSCGFYPVVLDSDAKWVVDLINSGNETQAEIGAIVEDILVISKQFNIPISFVPRAANMAAHVLANNGLRSCTDQVWYEEVPHWLESVCCLDSSE</sequence>
<protein>
    <recommendedName>
        <fullName evidence="5">RNase H type-1 domain-containing protein</fullName>
    </recommendedName>
</protein>
<dbReference type="InterPro" id="IPR002156">
    <property type="entry name" value="RNaseH_domain"/>
</dbReference>
<evidence type="ECO:0000259" key="1">
    <source>
        <dbReference type="Pfam" id="PF13456"/>
    </source>
</evidence>
<dbReference type="InterPro" id="IPR012337">
    <property type="entry name" value="RNaseH-like_sf"/>
</dbReference>
<evidence type="ECO:0000313" key="3">
    <source>
        <dbReference type="EMBL" id="KAK2649623.1"/>
    </source>
</evidence>
<dbReference type="InterPro" id="IPR044730">
    <property type="entry name" value="RNase_H-like_dom_plant"/>
</dbReference>
<dbReference type="InterPro" id="IPR036397">
    <property type="entry name" value="RNaseH_sf"/>
</dbReference>
<dbReference type="GO" id="GO:0003676">
    <property type="term" value="F:nucleic acid binding"/>
    <property type="evidence" value="ECO:0007669"/>
    <property type="project" value="InterPro"/>
</dbReference>
<name>A0AAD9X0P9_9ROSI</name>
<dbReference type="EMBL" id="JANJYI010000005">
    <property type="protein sequence ID" value="KAK2649623.1"/>
    <property type="molecule type" value="Genomic_DNA"/>
</dbReference>
<dbReference type="PANTHER" id="PTHR47074">
    <property type="entry name" value="BNAC02G40300D PROTEIN"/>
    <property type="match status" value="1"/>
</dbReference>